<dbReference type="CDD" id="cd03444">
    <property type="entry name" value="Thioesterase_II_repeat1"/>
    <property type="match status" value="1"/>
</dbReference>
<dbReference type="PANTHER" id="PTHR11066:SF35">
    <property type="entry name" value="ACYL-COA THIOESTERASE II"/>
    <property type="match status" value="1"/>
</dbReference>
<sequence length="314" mass="34999">MPDPTVTLNRQIAVEQLADGRYVSVINPTHMGRLTSTVFGGNILAIAVNAAYQTASASHHLYTISGHFIRAATPDRRLICEVERIRNTRTFETRQLRVIQEADDGSIVICLVASADFHIEEPRSMVVYSTSPQTVDFPLRPVSPFTPEDTSTANNPYGLYRYIEQFTEIQPIAQNKKNGNNKTHCQDEQRPVPAQAPSRTAAERFRVRGPLDSEAENMAALAFYMDRGLAFIPSKHSGYELIEASACATLDFSLRLFTPKVDLTSWHVTEQKTIVAGNARAFSEGRVWSEDGVLIAIMTQQTMLRPGIDFVPRL</sequence>
<dbReference type="GO" id="GO:0005782">
    <property type="term" value="C:peroxisomal matrix"/>
    <property type="evidence" value="ECO:0007669"/>
    <property type="project" value="UniProtKB-SubCell"/>
</dbReference>
<comment type="similarity">
    <text evidence="1">Belongs to the C/M/P thioester hydrolase family.</text>
</comment>
<dbReference type="Proteomes" id="UP000319663">
    <property type="component" value="Unassembled WGS sequence"/>
</dbReference>
<keyword evidence="2" id="KW-0378">Hydrolase</keyword>
<evidence type="ECO:0000259" key="5">
    <source>
        <dbReference type="Pfam" id="PF20789"/>
    </source>
</evidence>
<evidence type="ECO:0000256" key="1">
    <source>
        <dbReference type="ARBA" id="ARBA00006538"/>
    </source>
</evidence>
<evidence type="ECO:0008006" key="8">
    <source>
        <dbReference type="Google" id="ProtNLM"/>
    </source>
</evidence>
<dbReference type="CDD" id="cd03445">
    <property type="entry name" value="Thioesterase_II_repeat2"/>
    <property type="match status" value="1"/>
</dbReference>
<dbReference type="GO" id="GO:0047617">
    <property type="term" value="F:fatty acyl-CoA hydrolase activity"/>
    <property type="evidence" value="ECO:0007669"/>
    <property type="project" value="InterPro"/>
</dbReference>
<evidence type="ECO:0000313" key="6">
    <source>
        <dbReference type="EMBL" id="TQB75592.1"/>
    </source>
</evidence>
<evidence type="ECO:0000256" key="3">
    <source>
        <dbReference type="SAM" id="MobiDB-lite"/>
    </source>
</evidence>
<organism evidence="6 7">
    <name type="scientific">Monascus purpureus</name>
    <name type="common">Red mold</name>
    <name type="synonym">Monascus anka</name>
    <dbReference type="NCBI Taxonomy" id="5098"/>
    <lineage>
        <taxon>Eukaryota</taxon>
        <taxon>Fungi</taxon>
        <taxon>Dikarya</taxon>
        <taxon>Ascomycota</taxon>
        <taxon>Pezizomycotina</taxon>
        <taxon>Eurotiomycetes</taxon>
        <taxon>Eurotiomycetidae</taxon>
        <taxon>Eurotiales</taxon>
        <taxon>Aspergillaceae</taxon>
        <taxon>Monascus</taxon>
    </lineage>
</organism>
<protein>
    <recommendedName>
        <fullName evidence="8">Acyl-CoA thioesterase 8</fullName>
    </recommendedName>
</protein>
<dbReference type="InterPro" id="IPR049449">
    <property type="entry name" value="TesB_ACOT8-like_N"/>
</dbReference>
<dbReference type="PANTHER" id="PTHR11066">
    <property type="entry name" value="ACYL-COA THIOESTERASE"/>
    <property type="match status" value="1"/>
</dbReference>
<dbReference type="SUPFAM" id="SSF54637">
    <property type="entry name" value="Thioesterase/thiol ester dehydrase-isomerase"/>
    <property type="match status" value="2"/>
</dbReference>
<gene>
    <name evidence="6" type="ORF">MPDQ_002557</name>
</gene>
<dbReference type="InterPro" id="IPR042171">
    <property type="entry name" value="Acyl-CoA_hotdog"/>
</dbReference>
<feature type="domain" description="Acyl-CoA thioesterase-like N-terminal HotDog" evidence="4">
    <location>
        <begin position="32"/>
        <end position="118"/>
    </location>
</feature>
<dbReference type="InterPro" id="IPR029069">
    <property type="entry name" value="HotDog_dom_sf"/>
</dbReference>
<dbReference type="OrthoDB" id="68328at2759"/>
<evidence type="ECO:0000256" key="2">
    <source>
        <dbReference type="ARBA" id="ARBA00022801"/>
    </source>
</evidence>
<comment type="caution">
    <text evidence="6">The sequence shown here is derived from an EMBL/GenBank/DDBJ whole genome shotgun (WGS) entry which is preliminary data.</text>
</comment>
<feature type="domain" description="Acyl-CoA thioesterase-like C-terminal" evidence="5">
    <location>
        <begin position="193"/>
        <end position="303"/>
    </location>
</feature>
<dbReference type="EMBL" id="VIFY01000018">
    <property type="protein sequence ID" value="TQB75592.1"/>
    <property type="molecule type" value="Genomic_DNA"/>
</dbReference>
<keyword evidence="7" id="KW-1185">Reference proteome</keyword>
<dbReference type="InterPro" id="IPR003703">
    <property type="entry name" value="Acyl_CoA_thio"/>
</dbReference>
<accession>A0A507R2E1</accession>
<dbReference type="InterPro" id="IPR049450">
    <property type="entry name" value="ACOT8-like_C"/>
</dbReference>
<dbReference type="Gene3D" id="2.40.160.210">
    <property type="entry name" value="Acyl-CoA thioesterase, double hotdog domain"/>
    <property type="match status" value="1"/>
</dbReference>
<evidence type="ECO:0000259" key="4">
    <source>
        <dbReference type="Pfam" id="PF13622"/>
    </source>
</evidence>
<dbReference type="Pfam" id="PF20789">
    <property type="entry name" value="4HBT_3C"/>
    <property type="match status" value="1"/>
</dbReference>
<feature type="region of interest" description="Disordered" evidence="3">
    <location>
        <begin position="176"/>
        <end position="201"/>
    </location>
</feature>
<dbReference type="AlphaFoldDB" id="A0A507R2E1"/>
<dbReference type="GO" id="GO:0006637">
    <property type="term" value="P:acyl-CoA metabolic process"/>
    <property type="evidence" value="ECO:0007669"/>
    <property type="project" value="InterPro"/>
</dbReference>
<evidence type="ECO:0000313" key="7">
    <source>
        <dbReference type="Proteomes" id="UP000319663"/>
    </source>
</evidence>
<proteinExistence type="inferred from homology"/>
<dbReference type="Pfam" id="PF13622">
    <property type="entry name" value="4HBT_3"/>
    <property type="match status" value="1"/>
</dbReference>
<dbReference type="STRING" id="5098.A0A507R2E1"/>
<dbReference type="GO" id="GO:0009062">
    <property type="term" value="P:fatty acid catabolic process"/>
    <property type="evidence" value="ECO:0007669"/>
    <property type="project" value="TreeGrafter"/>
</dbReference>
<name>A0A507R2E1_MONPU</name>
<reference evidence="6 7" key="1">
    <citation type="submission" date="2019-06" db="EMBL/GenBank/DDBJ databases">
        <title>Wine fermentation using esterase from Monascus purpureus.</title>
        <authorList>
            <person name="Geng C."/>
            <person name="Zhang Y."/>
        </authorList>
    </citation>
    <scope>NUCLEOTIDE SEQUENCE [LARGE SCALE GENOMIC DNA]</scope>
    <source>
        <strain evidence="6">HQ1</strain>
    </source>
</reference>